<dbReference type="SMART" id="SM00706">
    <property type="entry name" value="TECPR"/>
    <property type="match status" value="7"/>
</dbReference>
<organism evidence="2 3">
    <name type="scientific">Homarus americanus</name>
    <name type="common">American lobster</name>
    <dbReference type="NCBI Taxonomy" id="6706"/>
    <lineage>
        <taxon>Eukaryota</taxon>
        <taxon>Metazoa</taxon>
        <taxon>Ecdysozoa</taxon>
        <taxon>Arthropoda</taxon>
        <taxon>Crustacea</taxon>
        <taxon>Multicrustacea</taxon>
        <taxon>Malacostraca</taxon>
        <taxon>Eumalacostraca</taxon>
        <taxon>Eucarida</taxon>
        <taxon>Decapoda</taxon>
        <taxon>Pleocyemata</taxon>
        <taxon>Astacidea</taxon>
        <taxon>Nephropoidea</taxon>
        <taxon>Nephropidae</taxon>
        <taxon>Homarus</taxon>
    </lineage>
</organism>
<dbReference type="InterPro" id="IPR036322">
    <property type="entry name" value="WD40_repeat_dom_sf"/>
</dbReference>
<dbReference type="GO" id="GO:0032527">
    <property type="term" value="P:protein exit from endoplasmic reticulum"/>
    <property type="evidence" value="ECO:0007669"/>
    <property type="project" value="TreeGrafter"/>
</dbReference>
<keyword evidence="3" id="KW-1185">Reference proteome</keyword>
<reference evidence="2" key="1">
    <citation type="journal article" date="2021" name="Sci. Adv.">
        <title>The American lobster genome reveals insights on longevity, neural, and immune adaptations.</title>
        <authorList>
            <person name="Polinski J.M."/>
            <person name="Zimin A.V."/>
            <person name="Clark K.F."/>
            <person name="Kohn A.B."/>
            <person name="Sadowski N."/>
            <person name="Timp W."/>
            <person name="Ptitsyn A."/>
            <person name="Khanna P."/>
            <person name="Romanova D.Y."/>
            <person name="Williams P."/>
            <person name="Greenwood S.J."/>
            <person name="Moroz L.L."/>
            <person name="Walt D.R."/>
            <person name="Bodnar A.G."/>
        </authorList>
    </citation>
    <scope>NUCLEOTIDE SEQUENCE</scope>
    <source>
        <strain evidence="2">GMGI-L3</strain>
    </source>
</reference>
<feature type="compositionally biased region" description="Low complexity" evidence="1">
    <location>
        <begin position="578"/>
        <end position="612"/>
    </location>
</feature>
<dbReference type="Pfam" id="PF06462">
    <property type="entry name" value="Hyd_WA"/>
    <property type="match status" value="1"/>
</dbReference>
<dbReference type="PANTHER" id="PTHR23287:SF16">
    <property type="entry name" value="TECTONIN BETA-PROPELLER REPEAT-CONTAINING PROTEIN 2"/>
    <property type="match status" value="1"/>
</dbReference>
<evidence type="ECO:0000256" key="1">
    <source>
        <dbReference type="SAM" id="MobiDB-lite"/>
    </source>
</evidence>
<name>A0A8J5JPR2_HOMAM</name>
<feature type="compositionally biased region" description="Low complexity" evidence="1">
    <location>
        <begin position="479"/>
        <end position="492"/>
    </location>
</feature>
<dbReference type="EMBL" id="JAHLQT010031743">
    <property type="protein sequence ID" value="KAG7160031.1"/>
    <property type="molecule type" value="Genomic_DNA"/>
</dbReference>
<feature type="region of interest" description="Disordered" evidence="1">
    <location>
        <begin position="834"/>
        <end position="855"/>
    </location>
</feature>
<sequence length="1420" mass="155120">MDSEENPVWTEWLPLNSLLDQLPQQFQRGLGAADLQLTCLATIPQHLVMGTNVGLVYLAHLPSINLMRLKCENPLSAVSSVASVRTVDDMIAAGTVDGTITVFQLPRVANIDEAFQPSSSPNTNILRSKGITGVQPTVKRFTVGNVHNGRITSMTWSRNGMRLFSGDADGVVSVVEINYQTSECTAKKLMRETSSITQLSYNCQHLAVSTLERTLVYSLTQNSAQQVGQKPRKYLGLFGCTWSPSMSHSDAVLFTSRPGLRLWSSTSEGEVLHTHIIKELPETTKAHLLNPSFEKPREGEKFSFGLLHMLGLSHIVSYNPHWLFIIDVNSLKVLTFSGQFRHITGLAVSDQEIFVLEGSRNVSCLSIQPINIGGNISPSAARNTPFPETQNLLDIGARIVIKGSGLIGQIARVSSSVAARVSEHANSSIITGQEIKNRKKQDISKSSPMDGPSLHTAQLPGYPLAAATEGEKQGHKRSSSSGLIQESGSLSSPSVHPRMVQSVGSFFPSLLSSPLLISTLGKTPSLQDVHITGELEVVGDLEKIVTSSEIVAQEGEESEPIVMRDKSRKRARKKMDAVPSPDSVSVSSFKSTSEMSDTPSGGTPSSPSMGQTQLSTDFSLSPSTNSSQSLQPLDENIKMLVDQNQEESDYTPGTGRCEKPNTEESEENYSTASIGFKSVVDTRTYDDFKNDIQQKESLLADILDLGCLKMDHEVIASEEETSSTGGYEEPPQLEREHSFDSTSCSTPSTLKELSPAPDSSSCSDFYAQFYPGNNSFSSVDSGTDAHGHHGVEGATKINIGDPTLMRDDGDEHLESNVSEDRLSCLSYGPPSGSSLLSLGNRPQGEGHDQSVGESRNVLTVTDSSEVADISWSYSASDVQECYEYDKEEMTGGWLRHKLPSNVVSLTVSENSVVFVDNRSCLFFKDAASENKAWKKVKLTAKASQISYSPSGNILWIEFGRNVYAISNPKLETFSTCRMIPIARDVRQMCVDEEVTWYISQLKQQRCCVSTLYRVGVTAQSPFGHDWGVMDTPGGPLLTMALGPGQKGWIVDAKGRVYFRLGVCAKYPQGSDSKWWQVVTSDYMMDFVTEEGSSVMLASSSRGIWLAEQESNRYSFHEANCTGHVWTVFSEEVWSTVCAEALYTDQGAICCLSPLGQLFVVNPNTACSVPFDLPKNECVVSVSQRPEAMWVLTAAGNIFIRVGLSAKSLHGSHWEQLDLNQIGDVHLCHISCGMEVVWGVDTRGGVYMRQGPLTPSSNESLPPAWIQVDPVSLKGNAVFTKVYVGMKLHVVWAVDSCRCVYVREAIFPELPIGLSWVPVDGLLALHLSISENEVYALTPNGEVFKRIGVTETNYIGDAWQKIPGNIAKISVTIDNCLWGLNGDGHICQHSVFQVSDSPPDGFFNRSQTFSISSETSDWEVL</sequence>
<proteinExistence type="predicted"/>
<evidence type="ECO:0000313" key="3">
    <source>
        <dbReference type="Proteomes" id="UP000747542"/>
    </source>
</evidence>
<feature type="compositionally biased region" description="Low complexity" evidence="1">
    <location>
        <begin position="619"/>
        <end position="630"/>
    </location>
</feature>
<dbReference type="SUPFAM" id="SSF50978">
    <property type="entry name" value="WD40 repeat-like"/>
    <property type="match status" value="1"/>
</dbReference>
<accession>A0A8J5JPR2</accession>
<feature type="compositionally biased region" description="Polar residues" evidence="1">
    <location>
        <begin position="740"/>
        <end position="757"/>
    </location>
</feature>
<dbReference type="Gene3D" id="2.130.10.10">
    <property type="entry name" value="YVTN repeat-like/Quinoprotein amine dehydrogenase"/>
    <property type="match status" value="1"/>
</dbReference>
<dbReference type="InterPro" id="IPR001680">
    <property type="entry name" value="WD40_rpt"/>
</dbReference>
<gene>
    <name evidence="2" type="primary">TECPR2-L1</name>
    <name evidence="2" type="ORF">Hamer_G017484</name>
</gene>
<dbReference type="GO" id="GO:0005737">
    <property type="term" value="C:cytoplasm"/>
    <property type="evidence" value="ECO:0007669"/>
    <property type="project" value="GOC"/>
</dbReference>
<dbReference type="InterPro" id="IPR015943">
    <property type="entry name" value="WD40/YVTN_repeat-like_dom_sf"/>
</dbReference>
<feature type="region of interest" description="Disordered" evidence="1">
    <location>
        <begin position="716"/>
        <end position="757"/>
    </location>
</feature>
<dbReference type="Proteomes" id="UP000747542">
    <property type="component" value="Unassembled WGS sequence"/>
</dbReference>
<protein>
    <submittedName>
        <fullName evidence="2">Tectonin beta-propeller repeat-containing protein 2-like 1</fullName>
    </submittedName>
</protein>
<feature type="region of interest" description="Disordered" evidence="1">
    <location>
        <begin position="430"/>
        <end position="496"/>
    </location>
</feature>
<feature type="region of interest" description="Disordered" evidence="1">
    <location>
        <begin position="780"/>
        <end position="810"/>
    </location>
</feature>
<dbReference type="PANTHER" id="PTHR23287">
    <property type="entry name" value="RUBY-EYE2-LIKE PROTEIN"/>
    <property type="match status" value="1"/>
</dbReference>
<feature type="region of interest" description="Disordered" evidence="1">
    <location>
        <begin position="644"/>
        <end position="670"/>
    </location>
</feature>
<dbReference type="InterPro" id="IPR006624">
    <property type="entry name" value="Beta-propeller_rpt_TECPR"/>
</dbReference>
<dbReference type="SMART" id="SM00320">
    <property type="entry name" value="WD40"/>
    <property type="match status" value="2"/>
</dbReference>
<feature type="region of interest" description="Disordered" evidence="1">
    <location>
        <begin position="551"/>
        <end position="630"/>
    </location>
</feature>
<dbReference type="Pfam" id="PF19193">
    <property type="entry name" value="Tectonin"/>
    <property type="match status" value="1"/>
</dbReference>
<comment type="caution">
    <text evidence="2">The sequence shown here is derived from an EMBL/GenBank/DDBJ whole genome shotgun (WGS) entry which is preliminary data.</text>
</comment>
<evidence type="ECO:0000313" key="2">
    <source>
        <dbReference type="EMBL" id="KAG7160031.1"/>
    </source>
</evidence>